<protein>
    <recommendedName>
        <fullName evidence="3">Galectin</fullName>
    </recommendedName>
</protein>
<dbReference type="Proteomes" id="UP000824219">
    <property type="component" value="Linkage Group LG17"/>
</dbReference>
<keyword evidence="2" id="KW-0677">Repeat</keyword>
<keyword evidence="1 3" id="KW-0430">Lectin</keyword>
<dbReference type="GO" id="GO:0005634">
    <property type="term" value="C:nucleus"/>
    <property type="evidence" value="ECO:0007669"/>
    <property type="project" value="TreeGrafter"/>
</dbReference>
<reference evidence="5 6" key="1">
    <citation type="submission" date="2021-06" db="EMBL/GenBank/DDBJ databases">
        <title>Chromosome-level genome assembly of the red-tail catfish (Hemibagrus wyckioides).</title>
        <authorList>
            <person name="Shao F."/>
        </authorList>
    </citation>
    <scope>NUCLEOTIDE SEQUENCE [LARGE SCALE GENOMIC DNA]</scope>
    <source>
        <strain evidence="5">EC202008001</strain>
        <tissue evidence="5">Blood</tissue>
    </source>
</reference>
<accession>A0A9D3NIE6</accession>
<dbReference type="PROSITE" id="PS51304">
    <property type="entry name" value="GALECTIN"/>
    <property type="match status" value="2"/>
</dbReference>
<dbReference type="OrthoDB" id="6251307at2759"/>
<evidence type="ECO:0000313" key="6">
    <source>
        <dbReference type="Proteomes" id="UP000824219"/>
    </source>
</evidence>
<dbReference type="GO" id="GO:0005829">
    <property type="term" value="C:cytosol"/>
    <property type="evidence" value="ECO:0007669"/>
    <property type="project" value="TreeGrafter"/>
</dbReference>
<evidence type="ECO:0000256" key="3">
    <source>
        <dbReference type="RuleBase" id="RU102079"/>
    </source>
</evidence>
<evidence type="ECO:0000256" key="2">
    <source>
        <dbReference type="ARBA" id="ARBA00022737"/>
    </source>
</evidence>
<evidence type="ECO:0000256" key="1">
    <source>
        <dbReference type="ARBA" id="ARBA00022734"/>
    </source>
</evidence>
<organism evidence="5 6">
    <name type="scientific">Hemibagrus wyckioides</name>
    <dbReference type="NCBI Taxonomy" id="337641"/>
    <lineage>
        <taxon>Eukaryota</taxon>
        <taxon>Metazoa</taxon>
        <taxon>Chordata</taxon>
        <taxon>Craniata</taxon>
        <taxon>Vertebrata</taxon>
        <taxon>Euteleostomi</taxon>
        <taxon>Actinopterygii</taxon>
        <taxon>Neopterygii</taxon>
        <taxon>Teleostei</taxon>
        <taxon>Ostariophysi</taxon>
        <taxon>Siluriformes</taxon>
        <taxon>Bagridae</taxon>
        <taxon>Hemibagrus</taxon>
    </lineage>
</organism>
<dbReference type="GO" id="GO:0010628">
    <property type="term" value="P:positive regulation of gene expression"/>
    <property type="evidence" value="ECO:0007669"/>
    <property type="project" value="TreeGrafter"/>
</dbReference>
<dbReference type="CDD" id="cd00070">
    <property type="entry name" value="GLECT"/>
    <property type="match status" value="2"/>
</dbReference>
<dbReference type="PANTHER" id="PTHR11346:SF80">
    <property type="entry name" value="GALECTIN-9C"/>
    <property type="match status" value="1"/>
</dbReference>
<feature type="domain" description="Galectin" evidence="4">
    <location>
        <begin position="286"/>
        <end position="412"/>
    </location>
</feature>
<proteinExistence type="predicted"/>
<name>A0A9D3NIE6_9TELE</name>
<dbReference type="AlphaFoldDB" id="A0A9D3NIE6"/>
<dbReference type="SUPFAM" id="SSF49899">
    <property type="entry name" value="Concanavalin A-like lectins/glucanases"/>
    <property type="match status" value="2"/>
</dbReference>
<dbReference type="SMART" id="SM00908">
    <property type="entry name" value="Gal-bind_lectin"/>
    <property type="match status" value="2"/>
</dbReference>
<feature type="domain" description="Galectin" evidence="4">
    <location>
        <begin position="107"/>
        <end position="239"/>
    </location>
</feature>
<evidence type="ECO:0000313" key="5">
    <source>
        <dbReference type="EMBL" id="KAG7321853.1"/>
    </source>
</evidence>
<sequence>MQKLFLESLRKALAGHSSSKQLTESAAIACVKLSKACTYINWEDHSVIFLLVQSIVMDLKALLFNPTKPVPRGTGCQSADMDLMIDCFVSCFRISPHNNQHFKKIPFSGSIKGELQEGKSITVSGRVLPEAKRFCVILQCGSTPDANYALYFNPNYESGSEYTVANTKQDNSWGPEEILKLALFPKGNPFELQILVTSKSYKISVNGIHVMDYMHRIPFNMVDTIVVDGMVEVKTISFQDPMAGGLTQGITNTFLHTLRQFRVANSPTSIMAIPPFLPPPQDPMPYKTNINGGLWAGKNISIQGLVNPEPYRFKINLRHKDGIAFHYNPRFDENTVVRNNRTVDEWCLEERSGEMPFQKEKIFQMIISCDPQQYNVFVNGKQVCTFKHRFTKLWEIDALEVSGDLSLTDVYA</sequence>
<dbReference type="InterPro" id="IPR044156">
    <property type="entry name" value="Galectin-like"/>
</dbReference>
<comment type="caution">
    <text evidence="5">The sequence shown here is derived from an EMBL/GenBank/DDBJ whole genome shotgun (WGS) entry which is preliminary data.</text>
</comment>
<dbReference type="PANTHER" id="PTHR11346">
    <property type="entry name" value="GALECTIN"/>
    <property type="match status" value="1"/>
</dbReference>
<evidence type="ECO:0000259" key="4">
    <source>
        <dbReference type="PROSITE" id="PS51304"/>
    </source>
</evidence>
<dbReference type="GO" id="GO:2000562">
    <property type="term" value="P:negative regulation of CD4-positive, alpha-beta T cell proliferation"/>
    <property type="evidence" value="ECO:0007669"/>
    <property type="project" value="TreeGrafter"/>
</dbReference>
<keyword evidence="6" id="KW-1185">Reference proteome</keyword>
<dbReference type="SMART" id="SM00276">
    <property type="entry name" value="GLECT"/>
    <property type="match status" value="2"/>
</dbReference>
<dbReference type="Gene3D" id="2.60.120.200">
    <property type="match status" value="2"/>
</dbReference>
<dbReference type="GO" id="GO:0030246">
    <property type="term" value="F:carbohydrate binding"/>
    <property type="evidence" value="ECO:0007669"/>
    <property type="project" value="UniProtKB-UniRule"/>
</dbReference>
<dbReference type="EMBL" id="JAHKSW010000017">
    <property type="protein sequence ID" value="KAG7321853.1"/>
    <property type="molecule type" value="Genomic_DNA"/>
</dbReference>
<dbReference type="GO" id="GO:0032689">
    <property type="term" value="P:negative regulation of type II interferon production"/>
    <property type="evidence" value="ECO:0007669"/>
    <property type="project" value="TreeGrafter"/>
</dbReference>
<dbReference type="Pfam" id="PF00337">
    <property type="entry name" value="Gal-bind_lectin"/>
    <property type="match status" value="2"/>
</dbReference>
<dbReference type="InterPro" id="IPR001079">
    <property type="entry name" value="Galectin_CRD"/>
</dbReference>
<dbReference type="InterPro" id="IPR013320">
    <property type="entry name" value="ConA-like_dom_sf"/>
</dbReference>
<gene>
    <name evidence="5" type="ORF">KOW79_014711</name>
</gene>
<dbReference type="GO" id="GO:0016936">
    <property type="term" value="F:galactoside binding"/>
    <property type="evidence" value="ECO:0007669"/>
    <property type="project" value="TreeGrafter"/>
</dbReference>
<dbReference type="FunFam" id="2.60.120.200:FF:000124">
    <property type="entry name" value="Galectin-4"/>
    <property type="match status" value="2"/>
</dbReference>